<name>A0A0A9EA26_ARUDO</name>
<organism evidence="1">
    <name type="scientific">Arundo donax</name>
    <name type="common">Giant reed</name>
    <name type="synonym">Donax arundinaceus</name>
    <dbReference type="NCBI Taxonomy" id="35708"/>
    <lineage>
        <taxon>Eukaryota</taxon>
        <taxon>Viridiplantae</taxon>
        <taxon>Streptophyta</taxon>
        <taxon>Embryophyta</taxon>
        <taxon>Tracheophyta</taxon>
        <taxon>Spermatophyta</taxon>
        <taxon>Magnoliopsida</taxon>
        <taxon>Liliopsida</taxon>
        <taxon>Poales</taxon>
        <taxon>Poaceae</taxon>
        <taxon>PACMAD clade</taxon>
        <taxon>Arundinoideae</taxon>
        <taxon>Arundineae</taxon>
        <taxon>Arundo</taxon>
    </lineage>
</organism>
<protein>
    <submittedName>
        <fullName evidence="1">Uncharacterized protein</fullName>
    </submittedName>
</protein>
<reference evidence="1" key="2">
    <citation type="journal article" date="2015" name="Data Brief">
        <title>Shoot transcriptome of the giant reed, Arundo donax.</title>
        <authorList>
            <person name="Barrero R.A."/>
            <person name="Guerrero F.D."/>
            <person name="Moolhuijzen P."/>
            <person name="Goolsby J.A."/>
            <person name="Tidwell J."/>
            <person name="Bellgard S.E."/>
            <person name="Bellgard M.I."/>
        </authorList>
    </citation>
    <scope>NUCLEOTIDE SEQUENCE</scope>
    <source>
        <tissue evidence="1">Shoot tissue taken approximately 20 cm above the soil surface</tissue>
    </source>
</reference>
<proteinExistence type="predicted"/>
<accession>A0A0A9EA26</accession>
<sequence length="59" mass="6832">MGVKCNISRSLSFQTTISCHHIFESVQARQLSYHQDIFSVSENKTWKFQGLLVLKLCSR</sequence>
<evidence type="ECO:0000313" key="1">
    <source>
        <dbReference type="EMBL" id="JAD92842.1"/>
    </source>
</evidence>
<dbReference type="AlphaFoldDB" id="A0A0A9EA26"/>
<dbReference type="EMBL" id="GBRH01205053">
    <property type="protein sequence ID" value="JAD92842.1"/>
    <property type="molecule type" value="Transcribed_RNA"/>
</dbReference>
<reference evidence="1" key="1">
    <citation type="submission" date="2014-09" db="EMBL/GenBank/DDBJ databases">
        <authorList>
            <person name="Magalhaes I.L.F."/>
            <person name="Oliveira U."/>
            <person name="Santos F.R."/>
            <person name="Vidigal T.H.D.A."/>
            <person name="Brescovit A.D."/>
            <person name="Santos A.J."/>
        </authorList>
    </citation>
    <scope>NUCLEOTIDE SEQUENCE</scope>
    <source>
        <tissue evidence="1">Shoot tissue taken approximately 20 cm above the soil surface</tissue>
    </source>
</reference>